<name>A0ABU5Z941_9FLAO</name>
<evidence type="ECO:0000313" key="8">
    <source>
        <dbReference type="EMBL" id="MEB3074647.1"/>
    </source>
</evidence>
<keyword evidence="3 6" id="KW-0812">Transmembrane</keyword>
<sequence>MLVRIFNFVSKHKFLSFLSLLLWAGIALWGVWHLRFEEDITKVLPQNEKTSLTAKLLKQLNFADKISVIVTRENTGDFADMQALTDALCDTLRQRLPQYFTDIQGIVPEEEVDKAWGFVHEHLPLFLEDQDYEYLAQRLQTDSLRALVEGHYRMMLTPAGMVAQQFVRKDPFSLTFRGLQKLQALNIGTDLTLSEGYLTTQDQRHILFFLNPVFQGSDTEHNTTFVHVLEQLQEQFNAQYAGKASCEFFGAPFISVSNASQIKADILTTVLISLSALCLLLIFFYRNITVPFIAFIPSLFGVLTALALLYWLKGSISAISISMGAVLLGVTIDYSLHILTHYKATDDTRELYRSVTTPLLLSSLTTALSFFCLLFVHSEVMRDLGIFASVGIMVSALLSLLLIPHFYRKNKNIEARKTFLDRVGAYPFHQNKWVVGAAVLLILASFLAFHEVRFNSDIASVNYLSDRYQRAQQRLETLTDSKYKSLYTTAYGYSLDEALSQNTQLYHTLVQLKAQGKLQQFSSLGAVVLPLAEQEKRLKRWRDFWSEERTHALAHSLSTLARETGFKQAMYAPFFAYLEQPKAPITNLSDYEALSALPIKDFITEKDGFYTIANLVKLNIDQRDAFIQQIEQQTPAIVIDRKQISETFLGKLKDDVLALASYASMAIFFILLVFFRRIELVLLTLIPIALTGVVTTALMNLFGLEFNVFSMIVCTLVLGHSVDFSIFMTCALQKDYSTGKDELPVYKVSVLLASITTFLAIGTLIFAKHPALRSIASVSLIGIFSALLLTFVFYPSLFRFFIFNRPKKGLSPISLRILLNTILSITYYVVSSIVLSNLGWLLLKLLPKGKTLWLRTLAAKLTTSVLYSNPFVRKRVENPSAIDFTKPSVMIANHNSWLDTLAIGMLTPRVSYIVNDWVYHSVVFGRYVQAMDFYPASEGIEKGMDIFAKNFTNGYSAMIFPEGKRSESNVIHRFHKGAFLVAEHFHKPLTLVYIHGNSEVQPKGDFAIYDGSITVVATEQIAPDDPRFGSSTRERAKLIGKYFREQFALLRQRIEGEDYLKKKLFLCYLYKEPYIVRAVRADFQKRKKQYHELSLALPEKATILHWADDYGQADFLWLLTYPQRTLITIIADDHKRTIAEQSYITRIRKIQYYKELPEGVSYDWVVDTRGDHWTMRQLGNEQID</sequence>
<comment type="caution">
    <text evidence="8">The sequence shown here is derived from an EMBL/GenBank/DDBJ whole genome shotgun (WGS) entry which is preliminary data.</text>
</comment>
<feature type="transmembrane region" description="Helical" evidence="6">
    <location>
        <begin position="318"/>
        <end position="339"/>
    </location>
</feature>
<dbReference type="Pfam" id="PF01553">
    <property type="entry name" value="Acyltransferase"/>
    <property type="match status" value="1"/>
</dbReference>
<feature type="transmembrane region" description="Helical" evidence="6">
    <location>
        <begin position="817"/>
        <end position="843"/>
    </location>
</feature>
<feature type="transmembrane region" description="Helical" evidence="6">
    <location>
        <begin position="744"/>
        <end position="766"/>
    </location>
</feature>
<proteinExistence type="predicted"/>
<feature type="transmembrane region" description="Helical" evidence="6">
    <location>
        <begin position="292"/>
        <end position="312"/>
    </location>
</feature>
<protein>
    <submittedName>
        <fullName evidence="8">MMPL family transporter</fullName>
    </submittedName>
</protein>
<evidence type="ECO:0000256" key="5">
    <source>
        <dbReference type="ARBA" id="ARBA00023136"/>
    </source>
</evidence>
<dbReference type="SUPFAM" id="SSF69593">
    <property type="entry name" value="Glycerol-3-phosphate (1)-acyltransferase"/>
    <property type="match status" value="1"/>
</dbReference>
<dbReference type="PANTHER" id="PTHR33406:SF13">
    <property type="entry name" value="MEMBRANE PROTEIN YDFJ"/>
    <property type="match status" value="1"/>
</dbReference>
<keyword evidence="2" id="KW-1003">Cell membrane</keyword>
<feature type="transmembrane region" description="Helical" evidence="6">
    <location>
        <begin position="266"/>
        <end position="285"/>
    </location>
</feature>
<comment type="subcellular location">
    <subcellularLocation>
        <location evidence="1">Cell membrane</location>
        <topology evidence="1">Multi-pass membrane protein</topology>
    </subcellularLocation>
</comment>
<dbReference type="EMBL" id="JAYKBW010000005">
    <property type="protein sequence ID" value="MEB3074647.1"/>
    <property type="molecule type" value="Genomic_DNA"/>
</dbReference>
<organism evidence="8 9">
    <name type="scientific">Capnocytophaga gingivalis</name>
    <dbReference type="NCBI Taxonomy" id="1017"/>
    <lineage>
        <taxon>Bacteria</taxon>
        <taxon>Pseudomonadati</taxon>
        <taxon>Bacteroidota</taxon>
        <taxon>Flavobacteriia</taxon>
        <taxon>Flavobacteriales</taxon>
        <taxon>Flavobacteriaceae</taxon>
        <taxon>Capnocytophaga</taxon>
    </lineage>
</organism>
<feature type="transmembrane region" description="Helical" evidence="6">
    <location>
        <begin position="708"/>
        <end position="732"/>
    </location>
</feature>
<feature type="transmembrane region" description="Helical" evidence="6">
    <location>
        <begin position="656"/>
        <end position="675"/>
    </location>
</feature>
<accession>A0ABU5Z941</accession>
<feature type="transmembrane region" description="Helical" evidence="6">
    <location>
        <begin position="680"/>
        <end position="702"/>
    </location>
</feature>
<dbReference type="Gene3D" id="1.20.1640.10">
    <property type="entry name" value="Multidrug efflux transporter AcrB transmembrane domain"/>
    <property type="match status" value="2"/>
</dbReference>
<evidence type="ECO:0000313" key="9">
    <source>
        <dbReference type="Proteomes" id="UP001311730"/>
    </source>
</evidence>
<evidence type="ECO:0000256" key="6">
    <source>
        <dbReference type="SAM" id="Phobius"/>
    </source>
</evidence>
<dbReference type="PANTHER" id="PTHR33406">
    <property type="entry name" value="MEMBRANE PROTEIN MJ1562-RELATED"/>
    <property type="match status" value="1"/>
</dbReference>
<dbReference type="CDD" id="cd07989">
    <property type="entry name" value="LPLAT_AGPAT-like"/>
    <property type="match status" value="1"/>
</dbReference>
<dbReference type="RefSeq" id="WP_323983005.1">
    <property type="nucleotide sequence ID" value="NZ_JAYKBW010000005.1"/>
</dbReference>
<evidence type="ECO:0000256" key="2">
    <source>
        <dbReference type="ARBA" id="ARBA00022475"/>
    </source>
</evidence>
<feature type="transmembrane region" description="Helical" evidence="6">
    <location>
        <begin position="384"/>
        <end position="407"/>
    </location>
</feature>
<dbReference type="Proteomes" id="UP001311730">
    <property type="component" value="Unassembled WGS sequence"/>
</dbReference>
<keyword evidence="4 6" id="KW-1133">Transmembrane helix</keyword>
<dbReference type="SMART" id="SM00563">
    <property type="entry name" value="PlsC"/>
    <property type="match status" value="1"/>
</dbReference>
<feature type="domain" description="Phospholipid/glycerol acyltransferase" evidence="7">
    <location>
        <begin position="888"/>
        <end position="997"/>
    </location>
</feature>
<keyword evidence="9" id="KW-1185">Reference proteome</keyword>
<feature type="transmembrane region" description="Helical" evidence="6">
    <location>
        <begin position="359"/>
        <end position="378"/>
    </location>
</feature>
<evidence type="ECO:0000259" key="7">
    <source>
        <dbReference type="SMART" id="SM00563"/>
    </source>
</evidence>
<dbReference type="SUPFAM" id="SSF82866">
    <property type="entry name" value="Multidrug efflux transporter AcrB transmembrane domain"/>
    <property type="match status" value="2"/>
</dbReference>
<dbReference type="InterPro" id="IPR050545">
    <property type="entry name" value="Mycobact_MmpL"/>
</dbReference>
<feature type="transmembrane region" description="Helical" evidence="6">
    <location>
        <begin position="433"/>
        <end position="450"/>
    </location>
</feature>
<dbReference type="Pfam" id="PF03176">
    <property type="entry name" value="MMPL"/>
    <property type="match status" value="1"/>
</dbReference>
<evidence type="ECO:0000256" key="3">
    <source>
        <dbReference type="ARBA" id="ARBA00022692"/>
    </source>
</evidence>
<evidence type="ECO:0000256" key="4">
    <source>
        <dbReference type="ARBA" id="ARBA00022989"/>
    </source>
</evidence>
<feature type="transmembrane region" description="Helical" evidence="6">
    <location>
        <begin position="772"/>
        <end position="797"/>
    </location>
</feature>
<feature type="transmembrane region" description="Helical" evidence="6">
    <location>
        <begin position="12"/>
        <end position="32"/>
    </location>
</feature>
<dbReference type="InterPro" id="IPR004869">
    <property type="entry name" value="MMPL_dom"/>
</dbReference>
<reference evidence="8 9" key="1">
    <citation type="submission" date="2023-12" db="EMBL/GenBank/DDBJ databases">
        <title>Genomic sequences of Capnocytophaga and Parvimonas strains.</title>
        <authorList>
            <person name="Watt R.M."/>
            <person name="Wang M."/>
            <person name="Yang T."/>
            <person name="Tong W.M."/>
        </authorList>
    </citation>
    <scope>NUCLEOTIDE SEQUENCE [LARGE SCALE GENOMIC DNA]</scope>
    <source>
        <strain evidence="8 9">CCUG 13096</strain>
    </source>
</reference>
<keyword evidence="5 6" id="KW-0472">Membrane</keyword>
<evidence type="ECO:0000256" key="1">
    <source>
        <dbReference type="ARBA" id="ARBA00004651"/>
    </source>
</evidence>
<dbReference type="InterPro" id="IPR002123">
    <property type="entry name" value="Plipid/glycerol_acylTrfase"/>
</dbReference>
<gene>
    <name evidence="8" type="ORF">VJJ08_04945</name>
</gene>